<dbReference type="RefSeq" id="WP_380294024.1">
    <property type="nucleotide sequence ID" value="NZ_JBHULY010000039.1"/>
</dbReference>
<evidence type="ECO:0000256" key="8">
    <source>
        <dbReference type="HAMAP-Rule" id="MF_01937"/>
    </source>
</evidence>
<gene>
    <name evidence="8 10" type="primary">menA</name>
    <name evidence="10" type="ORF">ACFSR8_16400</name>
</gene>
<evidence type="ECO:0000256" key="6">
    <source>
        <dbReference type="ARBA" id="ARBA00022989"/>
    </source>
</evidence>
<evidence type="ECO:0000256" key="2">
    <source>
        <dbReference type="ARBA" id="ARBA00022428"/>
    </source>
</evidence>
<keyword evidence="2 8" id="KW-0474">Menaquinone biosynthesis</keyword>
<comment type="similarity">
    <text evidence="8">Belongs to the MenA family. Type 1 subfamily.</text>
</comment>
<feature type="transmembrane region" description="Helical" evidence="8">
    <location>
        <begin position="12"/>
        <end position="32"/>
    </location>
</feature>
<evidence type="ECO:0000256" key="1">
    <source>
        <dbReference type="ARBA" id="ARBA00004141"/>
    </source>
</evidence>
<protein>
    <recommendedName>
        <fullName evidence="8 9">1,4-dihydroxy-2-naphthoate octaprenyltransferase</fullName>
        <shortName evidence="8">DHNA-octaprenyltransferase</shortName>
        <ecNumber evidence="8 9">2.5.1.74</ecNumber>
    </recommendedName>
</protein>
<name>A0ABW5TI79_9FLAO</name>
<dbReference type="EMBL" id="JBHULY010000039">
    <property type="protein sequence ID" value="MFD2727806.1"/>
    <property type="molecule type" value="Genomic_DNA"/>
</dbReference>
<evidence type="ECO:0000256" key="7">
    <source>
        <dbReference type="ARBA" id="ARBA00023136"/>
    </source>
</evidence>
<dbReference type="PANTHER" id="PTHR13929">
    <property type="entry name" value="1,4-DIHYDROXY-2-NAPHTHOATE OCTAPRENYLTRANSFERASE"/>
    <property type="match status" value="1"/>
</dbReference>
<comment type="subcellular location">
    <subcellularLocation>
        <location evidence="8">Cell membrane</location>
        <topology evidence="8">Multi-pass membrane protein</topology>
    </subcellularLocation>
    <subcellularLocation>
        <location evidence="1">Membrane</location>
        <topology evidence="1">Multi-pass membrane protein</topology>
    </subcellularLocation>
</comment>
<comment type="pathway">
    <text evidence="8">Quinol/quinone metabolism; menaquinone biosynthesis; menaquinol from 1,4-dihydroxy-2-naphthoate: step 1/2.</text>
</comment>
<dbReference type="Gene3D" id="1.10.357.140">
    <property type="entry name" value="UbiA prenyltransferase"/>
    <property type="match status" value="1"/>
</dbReference>
<feature type="transmembrane region" description="Helical" evidence="8">
    <location>
        <begin position="119"/>
        <end position="138"/>
    </location>
</feature>
<comment type="caution">
    <text evidence="10">The sequence shown here is derived from an EMBL/GenBank/DDBJ whole genome shotgun (WGS) entry which is preliminary data.</text>
</comment>
<sequence>MKQVSVWVSAMRLRTLPLSVSGIILASSFAHYNGMFDWMIFILALLTTLSLQILSNLANDYGDGVKGTDNDERIGPKRAIQSGLISPDAMFEAIKINILVTIILAFLLIFSSFGAQHFLLTLLFFALGILSIVAAMRYTIGGNAYGYRGLGDVFVFMFFGLVSVIGCYVLYAKTIDHVVFLPAITIGLLSAAVLNLNNMRDIDSDKSANKITLALRLGKEKAKKYHFFLIITAIIISGLFGILYYTSIFNLIYVIIYIPLILHLKTVKENKDPKLLDPELKKVALSTFFLSVLMAIGHLL</sequence>
<dbReference type="Proteomes" id="UP001597476">
    <property type="component" value="Unassembled WGS sequence"/>
</dbReference>
<evidence type="ECO:0000313" key="11">
    <source>
        <dbReference type="Proteomes" id="UP001597476"/>
    </source>
</evidence>
<keyword evidence="5 8" id="KW-0812">Transmembrane</keyword>
<dbReference type="InterPro" id="IPR000537">
    <property type="entry name" value="UbiA_prenyltransferase"/>
</dbReference>
<keyword evidence="11" id="KW-1185">Reference proteome</keyword>
<comment type="function">
    <text evidence="8">Conversion of 1,4-dihydroxy-2-naphthoate (DHNA) to demethylmenaquinone (DMK).</text>
</comment>
<evidence type="ECO:0000313" key="10">
    <source>
        <dbReference type="EMBL" id="MFD2727806.1"/>
    </source>
</evidence>
<dbReference type="InterPro" id="IPR004657">
    <property type="entry name" value="MenA"/>
</dbReference>
<feature type="transmembrane region" description="Helical" evidence="8">
    <location>
        <begin position="225"/>
        <end position="245"/>
    </location>
</feature>
<feature type="transmembrane region" description="Helical" evidence="8">
    <location>
        <begin position="38"/>
        <end position="58"/>
    </location>
</feature>
<feature type="transmembrane region" description="Helical" evidence="8">
    <location>
        <begin position="150"/>
        <end position="171"/>
    </location>
</feature>
<organism evidence="10 11">
    <name type="scientific">Hyunsoonleella rubra</name>
    <dbReference type="NCBI Taxonomy" id="1737062"/>
    <lineage>
        <taxon>Bacteria</taxon>
        <taxon>Pseudomonadati</taxon>
        <taxon>Bacteroidota</taxon>
        <taxon>Flavobacteriia</taxon>
        <taxon>Flavobacteriales</taxon>
        <taxon>Flavobacteriaceae</taxon>
    </lineage>
</organism>
<dbReference type="EC" id="2.5.1.74" evidence="8 9"/>
<dbReference type="InterPro" id="IPR044878">
    <property type="entry name" value="UbiA_sf"/>
</dbReference>
<proteinExistence type="inferred from homology"/>
<dbReference type="PIRSF" id="PIRSF005355">
    <property type="entry name" value="UBIAD1"/>
    <property type="match status" value="1"/>
</dbReference>
<dbReference type="CDD" id="cd13962">
    <property type="entry name" value="PT_UbiA_UBIAD1"/>
    <property type="match status" value="1"/>
</dbReference>
<accession>A0ABW5TI79</accession>
<evidence type="ECO:0000256" key="9">
    <source>
        <dbReference type="NCBIfam" id="TIGR00751"/>
    </source>
</evidence>
<keyword evidence="6 8" id="KW-1133">Transmembrane helix</keyword>
<keyword evidence="7 8" id="KW-0472">Membrane</keyword>
<dbReference type="Pfam" id="PF01040">
    <property type="entry name" value="UbiA"/>
    <property type="match status" value="1"/>
</dbReference>
<dbReference type="HAMAP" id="MF_01937">
    <property type="entry name" value="MenA_1"/>
    <property type="match status" value="1"/>
</dbReference>
<reference evidence="11" key="1">
    <citation type="journal article" date="2019" name="Int. J. Syst. Evol. Microbiol.">
        <title>The Global Catalogue of Microorganisms (GCM) 10K type strain sequencing project: providing services to taxonomists for standard genome sequencing and annotation.</title>
        <authorList>
            <consortium name="The Broad Institute Genomics Platform"/>
            <consortium name="The Broad Institute Genome Sequencing Center for Infectious Disease"/>
            <person name="Wu L."/>
            <person name="Ma J."/>
        </authorList>
    </citation>
    <scope>NUCLEOTIDE SEQUENCE [LARGE SCALE GENOMIC DNA]</scope>
    <source>
        <strain evidence="11">KCTC 42398</strain>
    </source>
</reference>
<keyword evidence="4 8" id="KW-0808">Transferase</keyword>
<keyword evidence="3 8" id="KW-1003">Cell membrane</keyword>
<evidence type="ECO:0000256" key="3">
    <source>
        <dbReference type="ARBA" id="ARBA00022475"/>
    </source>
</evidence>
<evidence type="ECO:0000256" key="5">
    <source>
        <dbReference type="ARBA" id="ARBA00022692"/>
    </source>
</evidence>
<feature type="transmembrane region" description="Helical" evidence="8">
    <location>
        <begin position="96"/>
        <end position="113"/>
    </location>
</feature>
<dbReference type="GO" id="GO:0046428">
    <property type="term" value="F:1,4-dihydroxy-2-naphthoate polyprenyltransferase activity"/>
    <property type="evidence" value="ECO:0007669"/>
    <property type="project" value="UniProtKB-EC"/>
</dbReference>
<dbReference type="PANTHER" id="PTHR13929:SF0">
    <property type="entry name" value="UBIA PRENYLTRANSFERASE DOMAIN-CONTAINING PROTEIN 1"/>
    <property type="match status" value="1"/>
</dbReference>
<dbReference type="InterPro" id="IPR026046">
    <property type="entry name" value="UBIAD1"/>
</dbReference>
<evidence type="ECO:0000256" key="4">
    <source>
        <dbReference type="ARBA" id="ARBA00022679"/>
    </source>
</evidence>
<comment type="catalytic activity">
    <reaction evidence="8">
        <text>an all-trans-polyprenyl diphosphate + 1,4-dihydroxy-2-naphthoate + H(+) = a 2-demethylmenaquinol + CO2 + diphosphate</text>
        <dbReference type="Rhea" id="RHEA:26478"/>
        <dbReference type="Rhea" id="RHEA-COMP:9563"/>
        <dbReference type="Rhea" id="RHEA-COMP:9564"/>
        <dbReference type="ChEBI" id="CHEBI:11173"/>
        <dbReference type="ChEBI" id="CHEBI:15378"/>
        <dbReference type="ChEBI" id="CHEBI:16526"/>
        <dbReference type="ChEBI" id="CHEBI:33019"/>
        <dbReference type="ChEBI" id="CHEBI:55437"/>
        <dbReference type="ChEBI" id="CHEBI:58914"/>
        <dbReference type="EC" id="2.5.1.74"/>
    </reaction>
</comment>
<dbReference type="NCBIfam" id="TIGR00751">
    <property type="entry name" value="menA"/>
    <property type="match status" value="1"/>
</dbReference>
<feature type="transmembrane region" description="Helical" evidence="8">
    <location>
        <begin position="177"/>
        <end position="196"/>
    </location>
</feature>